<dbReference type="PANTHER" id="PTHR43481:SF4">
    <property type="entry name" value="GLYCEROL-1-PHOSPHATE PHOSPHOHYDROLASE 1-RELATED"/>
    <property type="match status" value="1"/>
</dbReference>
<dbReference type="PANTHER" id="PTHR43481">
    <property type="entry name" value="FRUCTOSE-1-PHOSPHATE PHOSPHATASE"/>
    <property type="match status" value="1"/>
</dbReference>
<dbReference type="SUPFAM" id="SSF56784">
    <property type="entry name" value="HAD-like"/>
    <property type="match status" value="1"/>
</dbReference>
<reference evidence="2" key="1">
    <citation type="journal article" date="2019" name="Int. J. Syst. Evol. Microbiol.">
        <title>The Global Catalogue of Microorganisms (GCM) 10K type strain sequencing project: providing services to taxonomists for standard genome sequencing and annotation.</title>
        <authorList>
            <consortium name="The Broad Institute Genomics Platform"/>
            <consortium name="The Broad Institute Genome Sequencing Center for Infectious Disease"/>
            <person name="Wu L."/>
            <person name="Ma J."/>
        </authorList>
    </citation>
    <scope>NUCLEOTIDE SEQUENCE [LARGE SCALE GENOMIC DNA]</scope>
    <source>
        <strain evidence="2">CGMCC 4.7304</strain>
    </source>
</reference>
<dbReference type="RefSeq" id="WP_390315898.1">
    <property type="nucleotide sequence ID" value="NZ_JBHSPB010000005.1"/>
</dbReference>
<dbReference type="SFLD" id="SFLDG01129">
    <property type="entry name" value="C1.5:_HAD__Beta-PGM__Phosphata"/>
    <property type="match status" value="1"/>
</dbReference>
<keyword evidence="2" id="KW-1185">Reference proteome</keyword>
<protein>
    <submittedName>
        <fullName evidence="1">HAD family hydrolase</fullName>
    </submittedName>
</protein>
<dbReference type="InterPro" id="IPR006439">
    <property type="entry name" value="HAD-SF_hydro_IA"/>
</dbReference>
<evidence type="ECO:0000313" key="1">
    <source>
        <dbReference type="EMBL" id="MFC5720737.1"/>
    </source>
</evidence>
<dbReference type="Gene3D" id="1.10.150.240">
    <property type="entry name" value="Putative phosphatase, domain 2"/>
    <property type="match status" value="1"/>
</dbReference>
<accession>A0ABW0YY99</accession>
<dbReference type="NCBIfam" id="TIGR01549">
    <property type="entry name" value="HAD-SF-IA-v1"/>
    <property type="match status" value="1"/>
</dbReference>
<dbReference type="InterPro" id="IPR023198">
    <property type="entry name" value="PGP-like_dom2"/>
</dbReference>
<dbReference type="SFLD" id="SFLDS00003">
    <property type="entry name" value="Haloacid_Dehalogenase"/>
    <property type="match status" value="1"/>
</dbReference>
<dbReference type="NCBIfam" id="TIGR01509">
    <property type="entry name" value="HAD-SF-IA-v3"/>
    <property type="match status" value="1"/>
</dbReference>
<comment type="caution">
    <text evidence="1">The sequence shown here is derived from an EMBL/GenBank/DDBJ whole genome shotgun (WGS) entry which is preliminary data.</text>
</comment>
<dbReference type="Pfam" id="PF00702">
    <property type="entry name" value="Hydrolase"/>
    <property type="match status" value="1"/>
</dbReference>
<dbReference type="EMBL" id="JBHSPB010000005">
    <property type="protein sequence ID" value="MFC5720737.1"/>
    <property type="molecule type" value="Genomic_DNA"/>
</dbReference>
<evidence type="ECO:0000313" key="2">
    <source>
        <dbReference type="Proteomes" id="UP001596083"/>
    </source>
</evidence>
<organism evidence="1 2">
    <name type="scientific">Streptomyces gamaensis</name>
    <dbReference type="NCBI Taxonomy" id="1763542"/>
    <lineage>
        <taxon>Bacteria</taxon>
        <taxon>Bacillati</taxon>
        <taxon>Actinomycetota</taxon>
        <taxon>Actinomycetes</taxon>
        <taxon>Kitasatosporales</taxon>
        <taxon>Streptomycetaceae</taxon>
        <taxon>Streptomyces</taxon>
    </lineage>
</organism>
<gene>
    <name evidence="1" type="ORF">ACFP1Z_11235</name>
</gene>
<dbReference type="Proteomes" id="UP001596083">
    <property type="component" value="Unassembled WGS sequence"/>
</dbReference>
<dbReference type="CDD" id="cd07527">
    <property type="entry name" value="HAD_ScGPP-like"/>
    <property type="match status" value="1"/>
</dbReference>
<sequence>MSLTARAFLFDNDGTLVDSMASVVRCWTAWAQEFGISGEDFGRVQLHGRPAVEIVADLVPAQRVGEAVRRIEELELADVSGVVVLPGTLELLGALPAGRWAVVTSATRALAAKRLASVGIHPPLIVAADDVRRGKPDPEPFLLGAQRLGVDPADCVVFEDAPVGLAAARAAGMRSVALTTTHPQEDLIADHVIEGLHRVRVHGSDEMTLSFGA</sequence>
<dbReference type="GO" id="GO:0016787">
    <property type="term" value="F:hydrolase activity"/>
    <property type="evidence" value="ECO:0007669"/>
    <property type="project" value="UniProtKB-KW"/>
</dbReference>
<dbReference type="InterPro" id="IPR036412">
    <property type="entry name" value="HAD-like_sf"/>
</dbReference>
<proteinExistence type="predicted"/>
<name>A0ABW0YY99_9ACTN</name>
<keyword evidence="1" id="KW-0378">Hydrolase</keyword>
<dbReference type="InterPro" id="IPR051806">
    <property type="entry name" value="HAD-like_SPP"/>
</dbReference>
<dbReference type="InterPro" id="IPR023214">
    <property type="entry name" value="HAD_sf"/>
</dbReference>
<dbReference type="Gene3D" id="3.40.50.1000">
    <property type="entry name" value="HAD superfamily/HAD-like"/>
    <property type="match status" value="1"/>
</dbReference>